<comment type="caution">
    <text evidence="1">The sequence shown here is derived from an EMBL/GenBank/DDBJ whole genome shotgun (WGS) entry which is preliminary data.</text>
</comment>
<dbReference type="Proteomes" id="UP001162992">
    <property type="component" value="Chromosome 9"/>
</dbReference>
<evidence type="ECO:0000313" key="1">
    <source>
        <dbReference type="EMBL" id="KAJ7545357.1"/>
    </source>
</evidence>
<evidence type="ECO:0000313" key="2">
    <source>
        <dbReference type="Proteomes" id="UP001162992"/>
    </source>
</evidence>
<accession>A0ACC2CUL7</accession>
<sequence>MAGEGNPSFWCYQCNRAVLPADAEMDVKCPICDGEFLEEMESPVPTHTVQTAAPSGQTVNVAGDEAAAVAGRIAYSEEGSAQSRIGTRPESVAGNTPAIFQLLQALSGVLGGQGAGSQIPQAGLFNPTIVLQNYVGEGGNVQIVFDSGTGVGPRLMPGNIGDYSFGAELQQLIQQISENDPNRYGTPPAAKSAVESLPTIHISEEHLGTDYAQCAVCKDEFDLGSEAREMPCKHIYHAECIFPWLAEHSSCPVCRHELPTDDAEYNQTGVQQNSTAPASEPTARAEGADPGGGGVTGTGFRIGEASSGSDLNAAIRGAAQVGGRGGIGRRVSFQLPWPFRLNNTASASATTQSETFGSGDVSHLDTQTGSPSELVPDSHISRTARGSGDEVAEEPRHENLG</sequence>
<protein>
    <submittedName>
        <fullName evidence="1">Uncharacterized protein</fullName>
    </submittedName>
</protein>
<name>A0ACC2CUL7_DIPCM</name>
<keyword evidence="2" id="KW-1185">Reference proteome</keyword>
<organism evidence="1 2">
    <name type="scientific">Diphasiastrum complanatum</name>
    <name type="common">Issler's clubmoss</name>
    <name type="synonym">Lycopodium complanatum</name>
    <dbReference type="NCBI Taxonomy" id="34168"/>
    <lineage>
        <taxon>Eukaryota</taxon>
        <taxon>Viridiplantae</taxon>
        <taxon>Streptophyta</taxon>
        <taxon>Embryophyta</taxon>
        <taxon>Tracheophyta</taxon>
        <taxon>Lycopodiopsida</taxon>
        <taxon>Lycopodiales</taxon>
        <taxon>Lycopodiaceae</taxon>
        <taxon>Lycopodioideae</taxon>
        <taxon>Diphasiastrum</taxon>
    </lineage>
</organism>
<dbReference type="EMBL" id="CM055100">
    <property type="protein sequence ID" value="KAJ7545357.1"/>
    <property type="molecule type" value="Genomic_DNA"/>
</dbReference>
<proteinExistence type="predicted"/>
<gene>
    <name evidence="1" type="ORF">O6H91_09G116600</name>
</gene>
<reference evidence="2" key="1">
    <citation type="journal article" date="2024" name="Proc. Natl. Acad. Sci. U.S.A.">
        <title>Extraordinary preservation of gene collinearity over three hundred million years revealed in homosporous lycophytes.</title>
        <authorList>
            <person name="Li C."/>
            <person name="Wickell D."/>
            <person name="Kuo L.Y."/>
            <person name="Chen X."/>
            <person name="Nie B."/>
            <person name="Liao X."/>
            <person name="Peng D."/>
            <person name="Ji J."/>
            <person name="Jenkins J."/>
            <person name="Williams M."/>
            <person name="Shu S."/>
            <person name="Plott C."/>
            <person name="Barry K."/>
            <person name="Rajasekar S."/>
            <person name="Grimwood J."/>
            <person name="Han X."/>
            <person name="Sun S."/>
            <person name="Hou Z."/>
            <person name="He W."/>
            <person name="Dai G."/>
            <person name="Sun C."/>
            <person name="Schmutz J."/>
            <person name="Leebens-Mack J.H."/>
            <person name="Li F.W."/>
            <person name="Wang L."/>
        </authorList>
    </citation>
    <scope>NUCLEOTIDE SEQUENCE [LARGE SCALE GENOMIC DNA]</scope>
    <source>
        <strain evidence="2">cv. PW_Plant_1</strain>
    </source>
</reference>